<sequence>MLCDRIRHRLLCFLYAAVLNIDTPSDPVKVPCDITNSVLLFSRPFRLLGSSAKLVSQQLASGHQVVCFDTVPWRFGNFTILKTLAFTFGSLLIETQVWPNSVSGRALHIRQCLFVYEATVWKDKSWCVLLVTTSSATRLAQNPFEDEDVGDDEQEVMKRGILKMRIGKRNFDQLPLEDVDSRGGDYYPKVPLYPASDYFVGYRKRGGIRRMRMG</sequence>
<evidence type="ECO:0000313" key="2">
    <source>
        <dbReference type="Proteomes" id="UP000267029"/>
    </source>
</evidence>
<dbReference type="AlphaFoldDB" id="A0A0R3U8I9"/>
<reference evidence="1 2" key="1">
    <citation type="submission" date="2018-10" db="EMBL/GenBank/DDBJ databases">
        <authorList>
            <consortium name="Pathogen Informatics"/>
        </authorList>
    </citation>
    <scope>NUCLEOTIDE SEQUENCE [LARGE SCALE GENOMIC DNA]</scope>
</reference>
<keyword evidence="2" id="KW-1185">Reference proteome</keyword>
<accession>A0A0R3U8I9</accession>
<dbReference type="EMBL" id="UXSR01000667">
    <property type="protein sequence ID" value="VDD77195.1"/>
    <property type="molecule type" value="Genomic_DNA"/>
</dbReference>
<proteinExistence type="predicted"/>
<organism evidence="1 2">
    <name type="scientific">Mesocestoides corti</name>
    <name type="common">Flatworm</name>
    <dbReference type="NCBI Taxonomy" id="53468"/>
    <lineage>
        <taxon>Eukaryota</taxon>
        <taxon>Metazoa</taxon>
        <taxon>Spiralia</taxon>
        <taxon>Lophotrochozoa</taxon>
        <taxon>Platyhelminthes</taxon>
        <taxon>Cestoda</taxon>
        <taxon>Eucestoda</taxon>
        <taxon>Cyclophyllidea</taxon>
        <taxon>Mesocestoididae</taxon>
        <taxon>Mesocestoides</taxon>
    </lineage>
</organism>
<name>A0A0R3U8I9_MESCO</name>
<dbReference type="Proteomes" id="UP000267029">
    <property type="component" value="Unassembled WGS sequence"/>
</dbReference>
<protein>
    <submittedName>
        <fullName evidence="1">Uncharacterized protein</fullName>
    </submittedName>
</protein>
<evidence type="ECO:0000313" key="1">
    <source>
        <dbReference type="EMBL" id="VDD77195.1"/>
    </source>
</evidence>
<gene>
    <name evidence="1" type="ORF">MCOS_LOCUS3198</name>
</gene>